<feature type="active site" description="Charge relay system" evidence="9">
    <location>
        <position position="104"/>
    </location>
</feature>
<proteinExistence type="inferred from homology"/>
<evidence type="ECO:0000313" key="14">
    <source>
        <dbReference type="Proteomes" id="UP000092695"/>
    </source>
</evidence>
<keyword evidence="8" id="KW-0720">Serine protease</keyword>
<dbReference type="FunFam" id="2.40.10.10:FF:000001">
    <property type="entry name" value="Periplasmic serine protease DegS"/>
    <property type="match status" value="1"/>
</dbReference>
<dbReference type="GO" id="GO:0006508">
    <property type="term" value="P:proteolysis"/>
    <property type="evidence" value="ECO:0007669"/>
    <property type="project" value="UniProtKB-KW"/>
</dbReference>
<evidence type="ECO:0000259" key="12">
    <source>
        <dbReference type="PROSITE" id="PS50106"/>
    </source>
</evidence>
<keyword evidence="14" id="KW-1185">Reference proteome</keyword>
<dbReference type="CDD" id="cd10839">
    <property type="entry name" value="cpPDZ1_DegP-like"/>
    <property type="match status" value="1"/>
</dbReference>
<dbReference type="Gene3D" id="2.40.10.120">
    <property type="match status" value="1"/>
</dbReference>
<comment type="similarity">
    <text evidence="2">Belongs to the peptidase S1C family.</text>
</comment>
<dbReference type="PANTHER" id="PTHR22939:SF129">
    <property type="entry name" value="SERINE PROTEASE HTRA2, MITOCHONDRIAL"/>
    <property type="match status" value="1"/>
</dbReference>
<accession>A0A193LIL7</accession>
<evidence type="ECO:0000313" key="13">
    <source>
        <dbReference type="EMBL" id="ANO52239.1"/>
    </source>
</evidence>
<dbReference type="EMBL" id="CP016268">
    <property type="protein sequence ID" value="ANO52239.1"/>
    <property type="molecule type" value="Genomic_DNA"/>
</dbReference>
<organism evidence="13 14">
    <name type="scientific">Woeseia oceani</name>
    <dbReference type="NCBI Taxonomy" id="1548547"/>
    <lineage>
        <taxon>Bacteria</taxon>
        <taxon>Pseudomonadati</taxon>
        <taxon>Pseudomonadota</taxon>
        <taxon>Gammaproteobacteria</taxon>
        <taxon>Woeseiales</taxon>
        <taxon>Woeseiaceae</taxon>
        <taxon>Woeseia</taxon>
    </lineage>
</organism>
<evidence type="ECO:0000256" key="2">
    <source>
        <dbReference type="ARBA" id="ARBA00010541"/>
    </source>
</evidence>
<gene>
    <name evidence="13" type="ORF">BA177_14485</name>
</gene>
<keyword evidence="5" id="KW-0677">Repeat</keyword>
<dbReference type="PRINTS" id="PR00834">
    <property type="entry name" value="PROTEASES2C"/>
</dbReference>
<dbReference type="PANTHER" id="PTHR22939">
    <property type="entry name" value="SERINE PROTEASE FAMILY S1C HTRA-RELATED"/>
    <property type="match status" value="1"/>
</dbReference>
<dbReference type="Pfam" id="PF13180">
    <property type="entry name" value="PDZ_2"/>
    <property type="match status" value="1"/>
</dbReference>
<evidence type="ECO:0000256" key="7">
    <source>
        <dbReference type="ARBA" id="ARBA00022801"/>
    </source>
</evidence>
<feature type="domain" description="PDZ" evidence="12">
    <location>
        <begin position="371"/>
        <end position="420"/>
    </location>
</feature>
<dbReference type="SUPFAM" id="SSF50494">
    <property type="entry name" value="Trypsin-like serine proteases"/>
    <property type="match status" value="1"/>
</dbReference>
<protein>
    <recommendedName>
        <fullName evidence="12">PDZ domain-containing protein</fullName>
    </recommendedName>
</protein>
<dbReference type="InterPro" id="IPR041489">
    <property type="entry name" value="PDZ_6"/>
</dbReference>
<sequence>MIRTTRIFCAAICLLAVTAANAALPDRVGNQPMPSLAPLVERTSPAVVNIRVSQTVQAGSPYSDEMFRRFFGIPESPSGSREVASAGSGVIVDAENGYILTNHHVVDGADRIQISLYDDKTLDAEVVGSDAATDIAVLKVESDNLTDIPIGDSSNVRVGDFVIAIGNPFGLSHTVTSGIVSALGRTGISRNGYEDFIQTDASINPGNSGGALVNMNGELVGINSAIISRSGGNVGIGFAVPTEIAQSIMRQLIDFGEVRRGLLGVTIQTIDEEGAKALGAEVERGALISEITPGSAAEDAGLQVDDIIVRVNEKKIGDSRELANAIGLKGSGDKVEIEYVRDGRRKTVNATLGEARAQVSAGTDIHPGLQGAEFSANATSAGEGIEVTAVEADSPAAQRGLRAGDVITAVNRQRVQNMSQLRQIAENNRILFLLVRRGERTLMLQIR</sequence>
<evidence type="ECO:0000256" key="4">
    <source>
        <dbReference type="ARBA" id="ARBA00022729"/>
    </source>
</evidence>
<comment type="subcellular location">
    <subcellularLocation>
        <location evidence="1">Periplasm</location>
    </subcellularLocation>
</comment>
<evidence type="ECO:0000256" key="6">
    <source>
        <dbReference type="ARBA" id="ARBA00022764"/>
    </source>
</evidence>
<dbReference type="RefSeq" id="WP_068617367.1">
    <property type="nucleotide sequence ID" value="NZ_CP016268.1"/>
</dbReference>
<evidence type="ECO:0000256" key="8">
    <source>
        <dbReference type="ARBA" id="ARBA00022825"/>
    </source>
</evidence>
<dbReference type="SUPFAM" id="SSF50156">
    <property type="entry name" value="PDZ domain-like"/>
    <property type="match status" value="2"/>
</dbReference>
<dbReference type="InterPro" id="IPR009003">
    <property type="entry name" value="Peptidase_S1_PA"/>
</dbReference>
<evidence type="ECO:0000256" key="9">
    <source>
        <dbReference type="PIRSR" id="PIRSR611782-1"/>
    </source>
</evidence>
<dbReference type="GO" id="GO:0004252">
    <property type="term" value="F:serine-type endopeptidase activity"/>
    <property type="evidence" value="ECO:0007669"/>
    <property type="project" value="InterPro"/>
</dbReference>
<keyword evidence="4 11" id="KW-0732">Signal</keyword>
<dbReference type="InterPro" id="IPR001478">
    <property type="entry name" value="PDZ"/>
</dbReference>
<dbReference type="SMART" id="SM00228">
    <property type="entry name" value="PDZ"/>
    <property type="match status" value="2"/>
</dbReference>
<feature type="active site" description="Charge relay system" evidence="9">
    <location>
        <position position="208"/>
    </location>
</feature>
<dbReference type="InterPro" id="IPR036034">
    <property type="entry name" value="PDZ_sf"/>
</dbReference>
<dbReference type="KEGG" id="woc:BA177_14485"/>
<keyword evidence="3" id="KW-0645">Protease</keyword>
<keyword evidence="6" id="KW-0574">Periplasm</keyword>
<dbReference type="STRING" id="1548547.BA177_14485"/>
<dbReference type="AlphaFoldDB" id="A0A193LIL7"/>
<dbReference type="OrthoDB" id="9758917at2"/>
<dbReference type="Proteomes" id="UP000092695">
    <property type="component" value="Chromosome"/>
</dbReference>
<dbReference type="NCBIfam" id="TIGR02037">
    <property type="entry name" value="degP_htrA_DO"/>
    <property type="match status" value="1"/>
</dbReference>
<evidence type="ECO:0000256" key="10">
    <source>
        <dbReference type="PIRSR" id="PIRSR611782-2"/>
    </source>
</evidence>
<dbReference type="Pfam" id="PF13365">
    <property type="entry name" value="Trypsin_2"/>
    <property type="match status" value="1"/>
</dbReference>
<feature type="domain" description="PDZ" evidence="12">
    <location>
        <begin position="252"/>
        <end position="343"/>
    </location>
</feature>
<feature type="active site" description="Charge relay system" evidence="9">
    <location>
        <position position="134"/>
    </location>
</feature>
<feature type="chain" id="PRO_5038411543" description="PDZ domain-containing protein" evidence="11">
    <location>
        <begin position="23"/>
        <end position="447"/>
    </location>
</feature>
<reference evidence="13 14" key="1">
    <citation type="submission" date="2016-06" db="EMBL/GenBank/DDBJ databases">
        <title>Complete genome sequence of a deep-branching marine Gamma Proteobacterium Woeseia oceani type strain XK5.</title>
        <authorList>
            <person name="Mu D."/>
            <person name="Du Z."/>
        </authorList>
    </citation>
    <scope>NUCLEOTIDE SEQUENCE [LARGE SCALE GENOMIC DNA]</scope>
    <source>
        <strain evidence="13 14">XK5</strain>
    </source>
</reference>
<feature type="binding site" evidence="10">
    <location>
        <position position="104"/>
    </location>
    <ligand>
        <name>substrate</name>
    </ligand>
</feature>
<name>A0A193LIL7_9GAMM</name>
<dbReference type="GO" id="GO:0042597">
    <property type="term" value="C:periplasmic space"/>
    <property type="evidence" value="ECO:0007669"/>
    <property type="project" value="UniProtKB-SubCell"/>
</dbReference>
<evidence type="ECO:0000256" key="1">
    <source>
        <dbReference type="ARBA" id="ARBA00004418"/>
    </source>
</evidence>
<evidence type="ECO:0000256" key="11">
    <source>
        <dbReference type="SAM" id="SignalP"/>
    </source>
</evidence>
<feature type="signal peptide" evidence="11">
    <location>
        <begin position="1"/>
        <end position="22"/>
    </location>
</feature>
<evidence type="ECO:0000256" key="5">
    <source>
        <dbReference type="ARBA" id="ARBA00022737"/>
    </source>
</evidence>
<keyword evidence="7" id="KW-0378">Hydrolase</keyword>
<dbReference type="Gene3D" id="2.30.42.10">
    <property type="match status" value="2"/>
</dbReference>
<evidence type="ECO:0000256" key="3">
    <source>
        <dbReference type="ARBA" id="ARBA00022670"/>
    </source>
</evidence>
<feature type="binding site" evidence="10">
    <location>
        <begin position="206"/>
        <end position="208"/>
    </location>
    <ligand>
        <name>substrate</name>
    </ligand>
</feature>
<dbReference type="InterPro" id="IPR001940">
    <property type="entry name" value="Peptidase_S1C"/>
</dbReference>
<dbReference type="InterPro" id="IPR011782">
    <property type="entry name" value="Pept_S1C_Do"/>
</dbReference>
<feature type="binding site" evidence="10">
    <location>
        <position position="134"/>
    </location>
    <ligand>
        <name>substrate</name>
    </ligand>
</feature>
<dbReference type="Pfam" id="PF17820">
    <property type="entry name" value="PDZ_6"/>
    <property type="match status" value="1"/>
</dbReference>
<dbReference type="PROSITE" id="PS50106">
    <property type="entry name" value="PDZ"/>
    <property type="match status" value="2"/>
</dbReference>